<dbReference type="EMBL" id="JBBMFS010000007">
    <property type="protein sequence ID" value="MEQ2555230.1"/>
    <property type="molecule type" value="Genomic_DNA"/>
</dbReference>
<evidence type="ECO:0000313" key="3">
    <source>
        <dbReference type="EMBL" id="MEQ2555230.1"/>
    </source>
</evidence>
<sequence length="162" mass="17686">MKSAKNELKQFVAGVVMLIVGLFILSQKVVVSSGWFGYGGTIMLGGVRLNSGMIMIPFIIGIIWMFASGASFASKLFTALSVILIVASIILNTNIYMVSISMYEWVIMLVLIFGGAGFVAKVLFSDAYKEEKHKGKKKDAAGEDSTQDSLDEELERMKKGLK</sequence>
<proteinExistence type="predicted"/>
<feature type="transmembrane region" description="Helical" evidence="2">
    <location>
        <begin position="79"/>
        <end position="99"/>
    </location>
</feature>
<organism evidence="3 4">
    <name type="scientific">Lachnospira intestinalis</name>
    <dbReference type="NCBI Taxonomy" id="3133158"/>
    <lineage>
        <taxon>Bacteria</taxon>
        <taxon>Bacillati</taxon>
        <taxon>Bacillota</taxon>
        <taxon>Clostridia</taxon>
        <taxon>Lachnospirales</taxon>
        <taxon>Lachnospiraceae</taxon>
        <taxon>Lachnospira</taxon>
    </lineage>
</organism>
<name>A0ABV1H694_9FIRM</name>
<feature type="transmembrane region" description="Helical" evidence="2">
    <location>
        <begin position="12"/>
        <end position="37"/>
    </location>
</feature>
<keyword evidence="2" id="KW-0812">Transmembrane</keyword>
<reference evidence="3" key="1">
    <citation type="submission" date="2024-03" db="EMBL/GenBank/DDBJ databases">
        <title>Human intestinal bacterial collection.</title>
        <authorList>
            <person name="Pauvert C."/>
            <person name="Hitch T.C.A."/>
            <person name="Clavel T."/>
        </authorList>
    </citation>
    <scope>NUCLEOTIDE SEQUENCE [LARGE SCALE GENOMIC DNA]</scope>
    <source>
        <strain evidence="3">CLA-AA-H89B</strain>
    </source>
</reference>
<feature type="region of interest" description="Disordered" evidence="1">
    <location>
        <begin position="132"/>
        <end position="162"/>
    </location>
</feature>
<comment type="caution">
    <text evidence="3">The sequence shown here is derived from an EMBL/GenBank/DDBJ whole genome shotgun (WGS) entry which is preliminary data.</text>
</comment>
<dbReference type="Proteomes" id="UP001546774">
    <property type="component" value="Unassembled WGS sequence"/>
</dbReference>
<accession>A0ABV1H694</accession>
<feature type="transmembrane region" description="Helical" evidence="2">
    <location>
        <begin position="49"/>
        <end position="67"/>
    </location>
</feature>
<feature type="compositionally biased region" description="Acidic residues" evidence="1">
    <location>
        <begin position="145"/>
        <end position="154"/>
    </location>
</feature>
<feature type="transmembrane region" description="Helical" evidence="2">
    <location>
        <begin position="105"/>
        <end position="124"/>
    </location>
</feature>
<evidence type="ECO:0000256" key="1">
    <source>
        <dbReference type="SAM" id="MobiDB-lite"/>
    </source>
</evidence>
<gene>
    <name evidence="3" type="ORF">WMO37_09460</name>
</gene>
<evidence type="ECO:0000313" key="4">
    <source>
        <dbReference type="Proteomes" id="UP001546774"/>
    </source>
</evidence>
<keyword evidence="4" id="KW-1185">Reference proteome</keyword>
<keyword evidence="2" id="KW-0472">Membrane</keyword>
<evidence type="ECO:0000256" key="2">
    <source>
        <dbReference type="SAM" id="Phobius"/>
    </source>
</evidence>
<feature type="compositionally biased region" description="Basic and acidic residues" evidence="1">
    <location>
        <begin position="132"/>
        <end position="141"/>
    </location>
</feature>
<keyword evidence="2" id="KW-1133">Transmembrane helix</keyword>
<protein>
    <submittedName>
        <fullName evidence="3">Uncharacterized protein</fullName>
    </submittedName>
</protein>